<feature type="transmembrane region" description="Helical" evidence="6">
    <location>
        <begin position="54"/>
        <end position="75"/>
    </location>
</feature>
<keyword evidence="5 6" id="KW-0472">Membrane</keyword>
<dbReference type="Pfam" id="PF04117">
    <property type="entry name" value="Mpv17_PMP22"/>
    <property type="match status" value="1"/>
</dbReference>
<dbReference type="EMBL" id="LCWF01000103">
    <property type="protein sequence ID" value="KKY19994.1"/>
    <property type="molecule type" value="Genomic_DNA"/>
</dbReference>
<dbReference type="OrthoDB" id="10267969at2759"/>
<evidence type="ECO:0000313" key="8">
    <source>
        <dbReference type="Proteomes" id="UP000053317"/>
    </source>
</evidence>
<evidence type="ECO:0000256" key="3">
    <source>
        <dbReference type="ARBA" id="ARBA00022692"/>
    </source>
</evidence>
<comment type="caution">
    <text evidence="7">The sequence shown here is derived from an EMBL/GenBank/DDBJ whole genome shotgun (WGS) entry which is preliminary data.</text>
</comment>
<evidence type="ECO:0000256" key="5">
    <source>
        <dbReference type="ARBA" id="ARBA00023136"/>
    </source>
</evidence>
<evidence type="ECO:0000256" key="1">
    <source>
        <dbReference type="ARBA" id="ARBA00004141"/>
    </source>
</evidence>
<keyword evidence="8" id="KW-1185">Reference proteome</keyword>
<dbReference type="Proteomes" id="UP000053317">
    <property type="component" value="Unassembled WGS sequence"/>
</dbReference>
<keyword evidence="3 6" id="KW-0812">Transmembrane</keyword>
<dbReference type="GO" id="GO:0016020">
    <property type="term" value="C:membrane"/>
    <property type="evidence" value="ECO:0007669"/>
    <property type="project" value="UniProtKB-SubCell"/>
</dbReference>
<accession>A0A0G2EBX7</accession>
<evidence type="ECO:0000313" key="7">
    <source>
        <dbReference type="EMBL" id="KKY19994.1"/>
    </source>
</evidence>
<dbReference type="AlphaFoldDB" id="A0A0G2EBX7"/>
<comment type="similarity">
    <text evidence="2 6">Belongs to the peroxisomal membrane protein PXMP2/4 family.</text>
</comment>
<evidence type="ECO:0000256" key="4">
    <source>
        <dbReference type="ARBA" id="ARBA00022989"/>
    </source>
</evidence>
<reference evidence="7 8" key="2">
    <citation type="submission" date="2015-05" db="EMBL/GenBank/DDBJ databases">
        <authorList>
            <person name="Morales-Cruz A."/>
            <person name="Amrine K.C."/>
            <person name="Cantu D."/>
        </authorList>
    </citation>
    <scope>NUCLEOTIDE SEQUENCE [LARGE SCALE GENOMIC DNA]</scope>
    <source>
        <strain evidence="7">UCRPC4</strain>
    </source>
</reference>
<evidence type="ECO:0000256" key="6">
    <source>
        <dbReference type="RuleBase" id="RU363053"/>
    </source>
</evidence>
<name>A0A0G2EBX7_PHACM</name>
<dbReference type="PANTHER" id="PTHR11266:SF50">
    <property type="entry name" value="VACUOLAR MEMBRANE PROTEIN YOR292C"/>
    <property type="match status" value="1"/>
</dbReference>
<sequence length="163" mass="18677">MLFERERRKFYAALNSRYIYGKIPLFHAIVFLIEMAITMRLIAKFNSYYAERPLLTTMITNAILGGIADTTAQILTAYRSRQRNGLGCFFTFMTVAEGGGKRAIWRKFQDVYVPALKANYLLWPAVQILNFRVVPIQFQIPFVSTIGIAWTAYLSLANSAEEE</sequence>
<feature type="transmembrane region" description="Helical" evidence="6">
    <location>
        <begin position="21"/>
        <end position="42"/>
    </location>
</feature>
<proteinExistence type="inferred from homology"/>
<dbReference type="GO" id="GO:0005739">
    <property type="term" value="C:mitochondrion"/>
    <property type="evidence" value="ECO:0007669"/>
    <property type="project" value="TreeGrafter"/>
</dbReference>
<reference evidence="7 8" key="1">
    <citation type="submission" date="2015-05" db="EMBL/GenBank/DDBJ databases">
        <title>Distinctive expansion of gene families associated with plant cell wall degradation and secondary metabolism in the genomes of grapevine trunk pathogens.</title>
        <authorList>
            <person name="Lawrence D.P."/>
            <person name="Travadon R."/>
            <person name="Rolshausen P.E."/>
            <person name="Baumgartner K."/>
        </authorList>
    </citation>
    <scope>NUCLEOTIDE SEQUENCE [LARGE SCALE GENOMIC DNA]</scope>
    <source>
        <strain evidence="7">UCRPC4</strain>
    </source>
</reference>
<gene>
    <name evidence="7" type="ORF">UCRPC4_g04317</name>
</gene>
<keyword evidence="4 6" id="KW-1133">Transmembrane helix</keyword>
<dbReference type="InterPro" id="IPR007248">
    <property type="entry name" value="Mpv17_PMP22"/>
</dbReference>
<protein>
    <submittedName>
        <fullName evidence="7">Putative integral membrane mpv17 pmp22</fullName>
    </submittedName>
</protein>
<comment type="subcellular location">
    <subcellularLocation>
        <location evidence="1">Membrane</location>
        <topology evidence="1">Multi-pass membrane protein</topology>
    </subcellularLocation>
</comment>
<evidence type="ECO:0000256" key="2">
    <source>
        <dbReference type="ARBA" id="ARBA00006824"/>
    </source>
</evidence>
<organism evidence="7 8">
    <name type="scientific">Phaeomoniella chlamydospora</name>
    <name type="common">Phaeoacremonium chlamydosporum</name>
    <dbReference type="NCBI Taxonomy" id="158046"/>
    <lineage>
        <taxon>Eukaryota</taxon>
        <taxon>Fungi</taxon>
        <taxon>Dikarya</taxon>
        <taxon>Ascomycota</taxon>
        <taxon>Pezizomycotina</taxon>
        <taxon>Eurotiomycetes</taxon>
        <taxon>Chaetothyriomycetidae</taxon>
        <taxon>Phaeomoniellales</taxon>
        <taxon>Phaeomoniellaceae</taxon>
        <taxon>Phaeomoniella</taxon>
    </lineage>
</organism>
<dbReference type="PANTHER" id="PTHR11266">
    <property type="entry name" value="PEROXISOMAL MEMBRANE PROTEIN 2, PXMP2 MPV17"/>
    <property type="match status" value="1"/>
</dbReference>